<sequence>MYANLNIEVINTAAYSPFQNGICERNHAVVDDCVAKILEDQPKLNLEIALAWAVNAKNSLSMAESSERIRALRHKIRASGECFQHGERVYYKGDDDNRCKGPRTVLGQDGKVVFVRHGSIYVRVHPCRLIRCETEFSEGKPTQLNGSQQMRAKNPSNRN</sequence>
<reference evidence="2 3" key="1">
    <citation type="submission" date="2020-06" db="EMBL/GenBank/DDBJ databases">
        <authorList>
            <person name="Li R."/>
            <person name="Bekaert M."/>
        </authorList>
    </citation>
    <scope>NUCLEOTIDE SEQUENCE [LARGE SCALE GENOMIC DNA]</scope>
    <source>
        <strain evidence="3">wild</strain>
    </source>
</reference>
<dbReference type="SUPFAM" id="SSF53098">
    <property type="entry name" value="Ribonuclease H-like"/>
    <property type="match status" value="1"/>
</dbReference>
<proteinExistence type="predicted"/>
<organism evidence="2 3">
    <name type="scientific">Mytilus coruscus</name>
    <name type="common">Sea mussel</name>
    <dbReference type="NCBI Taxonomy" id="42192"/>
    <lineage>
        <taxon>Eukaryota</taxon>
        <taxon>Metazoa</taxon>
        <taxon>Spiralia</taxon>
        <taxon>Lophotrochozoa</taxon>
        <taxon>Mollusca</taxon>
        <taxon>Bivalvia</taxon>
        <taxon>Autobranchia</taxon>
        <taxon>Pteriomorphia</taxon>
        <taxon>Mytilida</taxon>
        <taxon>Mytiloidea</taxon>
        <taxon>Mytilidae</taxon>
        <taxon>Mytilinae</taxon>
        <taxon>Mytilus</taxon>
    </lineage>
</organism>
<name>A0A6J8B6Y9_MYTCO</name>
<accession>A0A6J8B6Y9</accession>
<dbReference type="InterPro" id="IPR036397">
    <property type="entry name" value="RNaseH_sf"/>
</dbReference>
<evidence type="ECO:0000313" key="3">
    <source>
        <dbReference type="Proteomes" id="UP000507470"/>
    </source>
</evidence>
<protein>
    <recommendedName>
        <fullName evidence="4">Integrase catalytic domain-containing protein</fullName>
    </recommendedName>
</protein>
<dbReference type="Gene3D" id="3.30.420.10">
    <property type="entry name" value="Ribonuclease H-like superfamily/Ribonuclease H"/>
    <property type="match status" value="1"/>
</dbReference>
<gene>
    <name evidence="2" type="ORF">MCOR_15746</name>
</gene>
<keyword evidence="3" id="KW-1185">Reference proteome</keyword>
<dbReference type="GO" id="GO:0003676">
    <property type="term" value="F:nucleic acid binding"/>
    <property type="evidence" value="ECO:0007669"/>
    <property type="project" value="InterPro"/>
</dbReference>
<evidence type="ECO:0008006" key="4">
    <source>
        <dbReference type="Google" id="ProtNLM"/>
    </source>
</evidence>
<dbReference type="AlphaFoldDB" id="A0A6J8B6Y9"/>
<dbReference type="Proteomes" id="UP000507470">
    <property type="component" value="Unassembled WGS sequence"/>
</dbReference>
<feature type="region of interest" description="Disordered" evidence="1">
    <location>
        <begin position="140"/>
        <end position="159"/>
    </location>
</feature>
<evidence type="ECO:0000256" key="1">
    <source>
        <dbReference type="SAM" id="MobiDB-lite"/>
    </source>
</evidence>
<dbReference type="OrthoDB" id="6079421at2759"/>
<dbReference type="InterPro" id="IPR012337">
    <property type="entry name" value="RNaseH-like_sf"/>
</dbReference>
<dbReference type="EMBL" id="CACVKT020002746">
    <property type="protein sequence ID" value="CAC5379708.1"/>
    <property type="molecule type" value="Genomic_DNA"/>
</dbReference>
<evidence type="ECO:0000313" key="2">
    <source>
        <dbReference type="EMBL" id="CAC5379708.1"/>
    </source>
</evidence>